<dbReference type="InterPro" id="IPR002139">
    <property type="entry name" value="Ribo/fructo_kinase"/>
</dbReference>
<dbReference type="Pfam" id="PF00294">
    <property type="entry name" value="PfkB"/>
    <property type="match status" value="1"/>
</dbReference>
<keyword evidence="3 9" id="KW-0547">Nucleotide-binding</keyword>
<dbReference type="HAMAP" id="MF_01987">
    <property type="entry name" value="Ribokinase"/>
    <property type="match status" value="1"/>
</dbReference>
<feature type="binding site" evidence="9">
    <location>
        <begin position="39"/>
        <end position="43"/>
    </location>
    <ligand>
        <name>substrate</name>
    </ligand>
</feature>
<feature type="binding site" evidence="9">
    <location>
        <position position="284"/>
    </location>
    <ligand>
        <name>K(+)</name>
        <dbReference type="ChEBI" id="CHEBI:29103"/>
    </ligand>
</feature>
<comment type="subunit">
    <text evidence="9">Homodimer.</text>
</comment>
<evidence type="ECO:0000256" key="5">
    <source>
        <dbReference type="ARBA" id="ARBA00022840"/>
    </source>
</evidence>
<keyword evidence="7 9" id="KW-0630">Potassium</keyword>
<evidence type="ECO:0000259" key="10">
    <source>
        <dbReference type="Pfam" id="PF00294"/>
    </source>
</evidence>
<dbReference type="PRINTS" id="PR00990">
    <property type="entry name" value="RIBOKINASE"/>
</dbReference>
<comment type="caution">
    <text evidence="9">Lacks conserved residue(s) required for the propagation of feature annotation.</text>
</comment>
<accession>A0ABV6JMX3</accession>
<dbReference type="PANTHER" id="PTHR10584">
    <property type="entry name" value="SUGAR KINASE"/>
    <property type="match status" value="1"/>
</dbReference>
<keyword evidence="2 9" id="KW-0479">Metal-binding</keyword>
<feature type="binding site" evidence="9">
    <location>
        <position position="189"/>
    </location>
    <ligand>
        <name>ATP</name>
        <dbReference type="ChEBI" id="CHEBI:30616"/>
    </ligand>
</feature>
<evidence type="ECO:0000256" key="3">
    <source>
        <dbReference type="ARBA" id="ARBA00022741"/>
    </source>
</evidence>
<feature type="active site" description="Proton acceptor" evidence="9">
    <location>
        <position position="251"/>
    </location>
</feature>
<evidence type="ECO:0000256" key="8">
    <source>
        <dbReference type="ARBA" id="ARBA00023277"/>
    </source>
</evidence>
<feature type="binding site" evidence="9">
    <location>
        <position position="245"/>
    </location>
    <ligand>
        <name>K(+)</name>
        <dbReference type="ChEBI" id="CHEBI:29103"/>
    </ligand>
</feature>
<feature type="binding site" evidence="9">
    <location>
        <position position="247"/>
    </location>
    <ligand>
        <name>K(+)</name>
        <dbReference type="ChEBI" id="CHEBI:29103"/>
    </ligand>
</feature>
<dbReference type="Gene3D" id="3.40.1190.20">
    <property type="match status" value="1"/>
</dbReference>
<organism evidence="11 12">
    <name type="scientific">Roseomonas elaeocarpi</name>
    <dbReference type="NCBI Taxonomy" id="907779"/>
    <lineage>
        <taxon>Bacteria</taxon>
        <taxon>Pseudomonadati</taxon>
        <taxon>Pseudomonadota</taxon>
        <taxon>Alphaproteobacteria</taxon>
        <taxon>Acetobacterales</taxon>
        <taxon>Roseomonadaceae</taxon>
        <taxon>Roseomonas</taxon>
    </lineage>
</organism>
<evidence type="ECO:0000256" key="9">
    <source>
        <dbReference type="HAMAP-Rule" id="MF_01987"/>
    </source>
</evidence>
<keyword evidence="6 9" id="KW-0460">Magnesium</keyword>
<dbReference type="RefSeq" id="WP_377042753.1">
    <property type="nucleotide sequence ID" value="NZ_JBHLUN010000002.1"/>
</dbReference>
<keyword evidence="1 9" id="KW-0808">Transferase</keyword>
<keyword evidence="8 9" id="KW-0119">Carbohydrate metabolism</keyword>
<evidence type="ECO:0000313" key="12">
    <source>
        <dbReference type="Proteomes" id="UP001589865"/>
    </source>
</evidence>
<dbReference type="EC" id="2.7.1.15" evidence="9"/>
<dbReference type="InterPro" id="IPR011611">
    <property type="entry name" value="PfkB_dom"/>
</dbReference>
<protein>
    <recommendedName>
        <fullName evidence="9">Ribokinase</fullName>
        <shortName evidence="9">RK</shortName>
        <ecNumber evidence="9">2.7.1.15</ecNumber>
    </recommendedName>
</protein>
<evidence type="ECO:0000256" key="6">
    <source>
        <dbReference type="ARBA" id="ARBA00022842"/>
    </source>
</evidence>
<comment type="subcellular location">
    <subcellularLocation>
        <location evidence="9">Cytoplasm</location>
    </subcellularLocation>
</comment>
<gene>
    <name evidence="9" type="primary">rbsK</name>
    <name evidence="11" type="ORF">ACFFGY_02295</name>
</gene>
<feature type="binding site" evidence="9">
    <location>
        <begin position="219"/>
        <end position="224"/>
    </location>
    <ligand>
        <name>ATP</name>
        <dbReference type="ChEBI" id="CHEBI:30616"/>
    </ligand>
</feature>
<dbReference type="SUPFAM" id="SSF53613">
    <property type="entry name" value="Ribokinase-like"/>
    <property type="match status" value="1"/>
</dbReference>
<name>A0ABV6JMX3_9PROT</name>
<feature type="binding site" evidence="9">
    <location>
        <position position="281"/>
    </location>
    <ligand>
        <name>K(+)</name>
        <dbReference type="ChEBI" id="CHEBI:29103"/>
    </ligand>
</feature>
<feature type="binding site" evidence="9">
    <location>
        <begin position="11"/>
        <end position="13"/>
    </location>
    <ligand>
        <name>substrate</name>
    </ligand>
</feature>
<feature type="binding site" evidence="9">
    <location>
        <begin position="250"/>
        <end position="251"/>
    </location>
    <ligand>
        <name>ATP</name>
        <dbReference type="ChEBI" id="CHEBI:30616"/>
    </ligand>
</feature>
<comment type="pathway">
    <text evidence="9">Carbohydrate metabolism; D-ribose degradation; D-ribose 5-phosphate from beta-D-ribopyranose: step 2/2.</text>
</comment>
<feature type="binding site" evidence="9">
    <location>
        <position position="251"/>
    </location>
    <ligand>
        <name>substrate</name>
    </ligand>
</feature>
<comment type="cofactor">
    <cofactor evidence="9">
        <name>Mg(2+)</name>
        <dbReference type="ChEBI" id="CHEBI:18420"/>
    </cofactor>
    <text evidence="9">Requires a divalent cation, most likely magnesium in vivo, as an electrophilic catalyst to aid phosphoryl group transfer. It is the chelate of the metal and the nucleotide that is the actual substrate.</text>
</comment>
<dbReference type="Proteomes" id="UP001589865">
    <property type="component" value="Unassembled WGS sequence"/>
</dbReference>
<dbReference type="InterPro" id="IPR011877">
    <property type="entry name" value="Ribokinase"/>
</dbReference>
<evidence type="ECO:0000313" key="11">
    <source>
        <dbReference type="EMBL" id="MFC0407062.1"/>
    </source>
</evidence>
<keyword evidence="9" id="KW-0963">Cytoplasm</keyword>
<keyword evidence="4 9" id="KW-0418">Kinase</keyword>
<sequence>MSRLLVLGNAGLDISLPVPRLPEAGETLVGGAASRAPGGKGLNQATVAARTGLLPVAFCAPIGDDGEGREIAHRLQAERFVDLDLRPTAVATDLSVLLVSLGGENSIVTSGACAAGFPVAAAVSFAERLDAGDWLLLQGNLGTAATLAAIEAAASRGARVMLNTAPLEPALAGEAAHAVLGRCDVVVANAVEARDLTGTNGPAAVQALRALGAETVVVTLGGDGCLLSGEGTVHHLPASATSVVDTSGAGDTFCGVLAALLAVGRSAITAAAVAQQAAALAVARPGAFLALPTAAELHPLVAE</sequence>
<comment type="activity regulation">
    <text evidence="9">Activated by a monovalent cation that binds near, but not in, the active site. The most likely occupant of the site in vivo is potassium. Ion binding induces a conformational change that may alter substrate affinity.</text>
</comment>
<dbReference type="GO" id="GO:0016301">
    <property type="term" value="F:kinase activity"/>
    <property type="evidence" value="ECO:0007669"/>
    <property type="project" value="UniProtKB-KW"/>
</dbReference>
<dbReference type="PANTHER" id="PTHR10584:SF166">
    <property type="entry name" value="RIBOKINASE"/>
    <property type="match status" value="1"/>
</dbReference>
<comment type="similarity">
    <text evidence="9">Belongs to the carbohydrate kinase PfkB family. Ribokinase subfamily.</text>
</comment>
<evidence type="ECO:0000256" key="1">
    <source>
        <dbReference type="ARBA" id="ARBA00022679"/>
    </source>
</evidence>
<evidence type="ECO:0000256" key="4">
    <source>
        <dbReference type="ARBA" id="ARBA00022777"/>
    </source>
</evidence>
<evidence type="ECO:0000256" key="2">
    <source>
        <dbReference type="ARBA" id="ARBA00022723"/>
    </source>
</evidence>
<dbReference type="EMBL" id="JBHLUN010000002">
    <property type="protein sequence ID" value="MFC0407062.1"/>
    <property type="molecule type" value="Genomic_DNA"/>
</dbReference>
<keyword evidence="5 9" id="KW-0067">ATP-binding</keyword>
<reference evidence="11 12" key="1">
    <citation type="submission" date="2024-09" db="EMBL/GenBank/DDBJ databases">
        <authorList>
            <person name="Sun Q."/>
            <person name="Mori K."/>
        </authorList>
    </citation>
    <scope>NUCLEOTIDE SEQUENCE [LARGE SCALE GENOMIC DNA]</scope>
    <source>
        <strain evidence="11 12">TBRC 5777</strain>
    </source>
</reference>
<feature type="binding site" evidence="9">
    <location>
        <position position="286"/>
    </location>
    <ligand>
        <name>K(+)</name>
        <dbReference type="ChEBI" id="CHEBI:29103"/>
    </ligand>
</feature>
<dbReference type="InterPro" id="IPR029056">
    <property type="entry name" value="Ribokinase-like"/>
</dbReference>
<keyword evidence="12" id="KW-1185">Reference proteome</keyword>
<proteinExistence type="inferred from homology"/>
<comment type="catalytic activity">
    <reaction evidence="9">
        <text>D-ribose + ATP = D-ribose 5-phosphate + ADP + H(+)</text>
        <dbReference type="Rhea" id="RHEA:13697"/>
        <dbReference type="ChEBI" id="CHEBI:15378"/>
        <dbReference type="ChEBI" id="CHEBI:30616"/>
        <dbReference type="ChEBI" id="CHEBI:47013"/>
        <dbReference type="ChEBI" id="CHEBI:78346"/>
        <dbReference type="ChEBI" id="CHEBI:456216"/>
        <dbReference type="EC" id="2.7.1.15"/>
    </reaction>
</comment>
<comment type="function">
    <text evidence="9">Catalyzes the phosphorylation of ribose at O-5 in a reaction requiring ATP and magnesium. The resulting D-ribose-5-phosphate can then be used either for sythesis of nucleotides, histidine, and tryptophan, or as a component of the pentose phosphate pathway.</text>
</comment>
<comment type="caution">
    <text evidence="11">The sequence shown here is derived from an EMBL/GenBank/DDBJ whole genome shotgun (WGS) entry which is preliminary data.</text>
</comment>
<feature type="domain" description="Carbohydrate kinase PfkB" evidence="10">
    <location>
        <begin position="1"/>
        <end position="293"/>
    </location>
</feature>
<evidence type="ECO:0000256" key="7">
    <source>
        <dbReference type="ARBA" id="ARBA00022958"/>
    </source>
</evidence>